<evidence type="ECO:0000256" key="1">
    <source>
        <dbReference type="SAM" id="MobiDB-lite"/>
    </source>
</evidence>
<sequence length="288" mass="32204">MAYVRKSGGVENKEKKVKKKTKEKQPVEVKNEKIVAIDDSEDIFADSGRDYQVTVDDERSEEKVEDDVAPSVSSEIDNSNNNYFGTSVAEIEDDPMDVDKSQEVQKLQSLIQQAAANGVKNTEENSGASPGKESSRSVKGEGIKKRLYGQDSYDGDYSTYGLGIDMVAGTRESAYDSGHSDSDSDGTGVEHTIRDQGVTKNKKAQLSKWDFDTEEDWQAYKNNVTAMPKSAFQFGVKTGDGRKTRRSGRELTEKQKLDRDFQKISRIMEQKYGKDESEEGNSRKKQKN</sequence>
<dbReference type="InterPro" id="IPR039896">
    <property type="entry name" value="Red-like"/>
</dbReference>
<feature type="compositionally biased region" description="Basic and acidic residues" evidence="1">
    <location>
        <begin position="239"/>
        <end position="275"/>
    </location>
</feature>
<feature type="domain" description="Protein RED C-terminal" evidence="2">
    <location>
        <begin position="180"/>
        <end position="281"/>
    </location>
</feature>
<keyword evidence="4" id="KW-1185">Reference proteome</keyword>
<accession>A0A9N9A6F5</accession>
<gene>
    <name evidence="3" type="ORF">AMORRO_LOCUS4072</name>
</gene>
<proteinExistence type="predicted"/>
<comment type="caution">
    <text evidence="3">The sequence shown here is derived from an EMBL/GenBank/DDBJ whole genome shotgun (WGS) entry which is preliminary data.</text>
</comment>
<feature type="non-terminal residue" evidence="3">
    <location>
        <position position="288"/>
    </location>
</feature>
<dbReference type="EMBL" id="CAJVPV010002124">
    <property type="protein sequence ID" value="CAG8518242.1"/>
    <property type="molecule type" value="Genomic_DNA"/>
</dbReference>
<feature type="region of interest" description="Disordered" evidence="1">
    <location>
        <begin position="232"/>
        <end position="288"/>
    </location>
</feature>
<dbReference type="PANTHER" id="PTHR12765">
    <property type="entry name" value="RED PROTEIN IK FACTOR CYTOKINE IK"/>
    <property type="match status" value="1"/>
</dbReference>
<name>A0A9N9A6F5_9GLOM</name>
<feature type="compositionally biased region" description="Basic and acidic residues" evidence="1">
    <location>
        <begin position="133"/>
        <end position="144"/>
    </location>
</feature>
<feature type="region of interest" description="Disordered" evidence="1">
    <location>
        <begin position="1"/>
        <end position="27"/>
    </location>
</feature>
<evidence type="ECO:0000259" key="2">
    <source>
        <dbReference type="Pfam" id="PF07807"/>
    </source>
</evidence>
<dbReference type="AlphaFoldDB" id="A0A9N9A6F5"/>
<protein>
    <submittedName>
        <fullName evidence="3">9587_t:CDS:1</fullName>
    </submittedName>
</protein>
<organism evidence="3 4">
    <name type="scientific">Acaulospora morrowiae</name>
    <dbReference type="NCBI Taxonomy" id="94023"/>
    <lineage>
        <taxon>Eukaryota</taxon>
        <taxon>Fungi</taxon>
        <taxon>Fungi incertae sedis</taxon>
        <taxon>Mucoromycota</taxon>
        <taxon>Glomeromycotina</taxon>
        <taxon>Glomeromycetes</taxon>
        <taxon>Diversisporales</taxon>
        <taxon>Acaulosporaceae</taxon>
        <taxon>Acaulospora</taxon>
    </lineage>
</organism>
<feature type="compositionally biased region" description="Polar residues" evidence="1">
    <location>
        <begin position="71"/>
        <end position="85"/>
    </location>
</feature>
<feature type="compositionally biased region" description="Polar residues" evidence="1">
    <location>
        <begin position="104"/>
        <end position="115"/>
    </location>
</feature>
<evidence type="ECO:0000313" key="3">
    <source>
        <dbReference type="EMBL" id="CAG8518242.1"/>
    </source>
</evidence>
<dbReference type="InterPro" id="IPR012492">
    <property type="entry name" value="RED_C"/>
</dbReference>
<reference evidence="3" key="1">
    <citation type="submission" date="2021-06" db="EMBL/GenBank/DDBJ databases">
        <authorList>
            <person name="Kallberg Y."/>
            <person name="Tangrot J."/>
            <person name="Rosling A."/>
        </authorList>
    </citation>
    <scope>NUCLEOTIDE SEQUENCE</scope>
    <source>
        <strain evidence="3">CL551</strain>
    </source>
</reference>
<dbReference type="Pfam" id="PF07807">
    <property type="entry name" value="RED_C"/>
    <property type="match status" value="1"/>
</dbReference>
<dbReference type="OrthoDB" id="3366823at2759"/>
<feature type="region of interest" description="Disordered" evidence="1">
    <location>
        <begin position="173"/>
        <end position="204"/>
    </location>
</feature>
<evidence type="ECO:0000313" key="4">
    <source>
        <dbReference type="Proteomes" id="UP000789342"/>
    </source>
</evidence>
<feature type="region of interest" description="Disordered" evidence="1">
    <location>
        <begin position="48"/>
        <end position="161"/>
    </location>
</feature>
<dbReference type="Proteomes" id="UP000789342">
    <property type="component" value="Unassembled WGS sequence"/>
</dbReference>